<dbReference type="AlphaFoldDB" id="A0A6J7K928"/>
<feature type="transmembrane region" description="Helical" evidence="1">
    <location>
        <begin position="206"/>
        <end position="226"/>
    </location>
</feature>
<evidence type="ECO:0000313" key="2">
    <source>
        <dbReference type="EMBL" id="CAB4951761.1"/>
    </source>
</evidence>
<feature type="transmembrane region" description="Helical" evidence="1">
    <location>
        <begin position="296"/>
        <end position="319"/>
    </location>
</feature>
<evidence type="ECO:0000256" key="1">
    <source>
        <dbReference type="SAM" id="Phobius"/>
    </source>
</evidence>
<reference evidence="2" key="1">
    <citation type="submission" date="2020-05" db="EMBL/GenBank/DDBJ databases">
        <authorList>
            <person name="Chiriac C."/>
            <person name="Salcher M."/>
            <person name="Ghai R."/>
            <person name="Kavagutti S V."/>
        </authorList>
    </citation>
    <scope>NUCLEOTIDE SEQUENCE</scope>
</reference>
<keyword evidence="1" id="KW-0812">Transmembrane</keyword>
<accession>A0A6J7K928</accession>
<dbReference type="EMBL" id="CAFBMW010000023">
    <property type="protein sequence ID" value="CAB4951761.1"/>
    <property type="molecule type" value="Genomic_DNA"/>
</dbReference>
<feature type="transmembrane region" description="Helical" evidence="1">
    <location>
        <begin position="233"/>
        <end position="252"/>
    </location>
</feature>
<feature type="transmembrane region" description="Helical" evidence="1">
    <location>
        <begin position="113"/>
        <end position="133"/>
    </location>
</feature>
<name>A0A6J7K928_9ZZZZ</name>
<proteinExistence type="predicted"/>
<keyword evidence="1" id="KW-1133">Transmembrane helix</keyword>
<keyword evidence="1" id="KW-0472">Membrane</keyword>
<organism evidence="2">
    <name type="scientific">freshwater metagenome</name>
    <dbReference type="NCBI Taxonomy" id="449393"/>
    <lineage>
        <taxon>unclassified sequences</taxon>
        <taxon>metagenomes</taxon>
        <taxon>ecological metagenomes</taxon>
    </lineage>
</organism>
<gene>
    <name evidence="2" type="ORF">UFOPK3662_02599</name>
</gene>
<protein>
    <submittedName>
        <fullName evidence="2">Unannotated protein</fullName>
    </submittedName>
</protein>
<feature type="transmembrane region" description="Helical" evidence="1">
    <location>
        <begin position="161"/>
        <end position="186"/>
    </location>
</feature>
<sequence length="326" mass="34437">MRLLRVELARLRWRRAVVVLLVACVVLPLVLLAGYAWETRPLSDADIAQAEQMAAQDAAQPWVAQDIAACESDPEMYLGPDGVATECAEAITPRAEYYLYRNELELASLRTDVGAAAITILTGLLMLIGTTYAGHDWNTGSMSNQLLFVPRRLRLWTAKGAAVLLTGLVVGAVVLALFWGGAALLASSRDITAAPGTWDDIWATQARGVLAIGVGGLLGYALTMLFRSTVATLSLMFGVAIAGSLIVVAILGDNAARWLLPTNFLAFVLGGFSYYDPSACVQAPDGSVSGGCESTLSAVDGGTMLAVVVVVAVALSVWATHRRDVP</sequence>